<evidence type="ECO:0000256" key="3">
    <source>
        <dbReference type="ARBA" id="ARBA00022692"/>
    </source>
</evidence>
<evidence type="ECO:0000256" key="4">
    <source>
        <dbReference type="ARBA" id="ARBA00022989"/>
    </source>
</evidence>
<feature type="transmembrane region" description="Helical" evidence="6">
    <location>
        <begin position="184"/>
        <end position="201"/>
    </location>
</feature>
<dbReference type="Pfam" id="PF01027">
    <property type="entry name" value="Bax1-I"/>
    <property type="match status" value="1"/>
</dbReference>
<feature type="transmembrane region" description="Helical" evidence="6">
    <location>
        <begin position="160"/>
        <end position="178"/>
    </location>
</feature>
<dbReference type="PANTHER" id="PTHR23291">
    <property type="entry name" value="BAX INHIBITOR-RELATED"/>
    <property type="match status" value="1"/>
</dbReference>
<comment type="similarity">
    <text evidence="2 6">Belongs to the BI1 family.</text>
</comment>
<accession>A0A547P979</accession>
<reference evidence="7 8" key="1">
    <citation type="submission" date="2019-06" db="EMBL/GenBank/DDBJ databases">
        <title>Erythrobacter insulae sp. nov., isolated from a tidal flat.</title>
        <authorList>
            <person name="Yoon J.-H."/>
        </authorList>
    </citation>
    <scope>NUCLEOTIDE SEQUENCE [LARGE SCALE GENOMIC DNA]</scope>
    <source>
        <strain evidence="7 8">JBTF-M21</strain>
    </source>
</reference>
<name>A0A547P979_9SPHN</name>
<feature type="transmembrane region" description="Helical" evidence="6">
    <location>
        <begin position="38"/>
        <end position="58"/>
    </location>
</feature>
<protein>
    <submittedName>
        <fullName evidence="7">Bax inhibitor-1/YccA family protein</fullName>
    </submittedName>
</protein>
<evidence type="ECO:0000256" key="5">
    <source>
        <dbReference type="ARBA" id="ARBA00023136"/>
    </source>
</evidence>
<sequence>MSDWNETQRTGFGSVPRAGGDVAGVAYDQGLRKHMLSIYNYMASGVLWTGIVAILFSWGGMESPAASLALNGGILFWAVKLAPLAFILAMSFGLHKMSQTTLQIVFWSFATVMGLSLSTIFLVYTGESIAVTFFATAGAFAGLSLFGYTTKKDMSGFGSFLIMGVIGLIIASVINIFLQSEAMAFVISGIGVLVFAALTAYDTQRLKREYQHVRGTDFAGKAVIMGATSLYLDFVNMFMFLLQFLGSRE</sequence>
<dbReference type="Proteomes" id="UP000316343">
    <property type="component" value="Unassembled WGS sequence"/>
</dbReference>
<feature type="transmembrane region" description="Helical" evidence="6">
    <location>
        <begin position="222"/>
        <end position="245"/>
    </location>
</feature>
<feature type="transmembrane region" description="Helical" evidence="6">
    <location>
        <begin position="70"/>
        <end position="92"/>
    </location>
</feature>
<evidence type="ECO:0000256" key="1">
    <source>
        <dbReference type="ARBA" id="ARBA00004141"/>
    </source>
</evidence>
<dbReference type="AlphaFoldDB" id="A0A547P979"/>
<evidence type="ECO:0000313" key="8">
    <source>
        <dbReference type="Proteomes" id="UP000316343"/>
    </source>
</evidence>
<feature type="transmembrane region" description="Helical" evidence="6">
    <location>
        <begin position="104"/>
        <end position="123"/>
    </location>
</feature>
<dbReference type="PANTHER" id="PTHR23291:SF50">
    <property type="entry name" value="PROTEIN LIFEGUARD 4"/>
    <property type="match status" value="1"/>
</dbReference>
<dbReference type="OrthoDB" id="9793828at2"/>
<keyword evidence="3 6" id="KW-0812">Transmembrane</keyword>
<evidence type="ECO:0000256" key="6">
    <source>
        <dbReference type="RuleBase" id="RU004379"/>
    </source>
</evidence>
<comment type="caution">
    <text evidence="7">The sequence shown here is derived from an EMBL/GenBank/DDBJ whole genome shotgun (WGS) entry which is preliminary data.</text>
</comment>
<dbReference type="RefSeq" id="WP_142786960.1">
    <property type="nucleotide sequence ID" value="NZ_VHJK01000001.1"/>
</dbReference>
<feature type="transmembrane region" description="Helical" evidence="6">
    <location>
        <begin position="129"/>
        <end position="148"/>
    </location>
</feature>
<keyword evidence="5 6" id="KW-0472">Membrane</keyword>
<keyword evidence="4 6" id="KW-1133">Transmembrane helix</keyword>
<dbReference type="GO" id="GO:0005886">
    <property type="term" value="C:plasma membrane"/>
    <property type="evidence" value="ECO:0007669"/>
    <property type="project" value="TreeGrafter"/>
</dbReference>
<dbReference type="CDD" id="cd10432">
    <property type="entry name" value="BI-1-like_bacterial"/>
    <property type="match status" value="1"/>
</dbReference>
<evidence type="ECO:0000313" key="7">
    <source>
        <dbReference type="EMBL" id="TRD10698.1"/>
    </source>
</evidence>
<keyword evidence="8" id="KW-1185">Reference proteome</keyword>
<gene>
    <name evidence="7" type="ORF">FGU71_01665</name>
</gene>
<dbReference type="EMBL" id="VHJK01000001">
    <property type="protein sequence ID" value="TRD10698.1"/>
    <property type="molecule type" value="Genomic_DNA"/>
</dbReference>
<comment type="subcellular location">
    <subcellularLocation>
        <location evidence="1">Membrane</location>
        <topology evidence="1">Multi-pass membrane protein</topology>
    </subcellularLocation>
</comment>
<dbReference type="InterPro" id="IPR006214">
    <property type="entry name" value="Bax_inhibitor_1-related"/>
</dbReference>
<proteinExistence type="inferred from homology"/>
<organism evidence="7 8">
    <name type="scientific">Erythrobacter insulae</name>
    <dbReference type="NCBI Taxonomy" id="2584124"/>
    <lineage>
        <taxon>Bacteria</taxon>
        <taxon>Pseudomonadati</taxon>
        <taxon>Pseudomonadota</taxon>
        <taxon>Alphaproteobacteria</taxon>
        <taxon>Sphingomonadales</taxon>
        <taxon>Erythrobacteraceae</taxon>
        <taxon>Erythrobacter/Porphyrobacter group</taxon>
        <taxon>Erythrobacter</taxon>
    </lineage>
</organism>
<evidence type="ECO:0000256" key="2">
    <source>
        <dbReference type="ARBA" id="ARBA00010350"/>
    </source>
</evidence>